<dbReference type="PANTHER" id="PTHR43289:SF6">
    <property type="entry name" value="SERINE_THREONINE-PROTEIN KINASE NEKL-3"/>
    <property type="match status" value="1"/>
</dbReference>
<dbReference type="PANTHER" id="PTHR43289">
    <property type="entry name" value="MITOGEN-ACTIVATED PROTEIN KINASE KINASE KINASE 20-RELATED"/>
    <property type="match status" value="1"/>
</dbReference>
<evidence type="ECO:0000313" key="12">
    <source>
        <dbReference type="Proteomes" id="UP000316196"/>
    </source>
</evidence>
<dbReference type="PROSITE" id="PS00107">
    <property type="entry name" value="PROTEIN_KINASE_ATP"/>
    <property type="match status" value="1"/>
</dbReference>
<dbReference type="PROSITE" id="PS00108">
    <property type="entry name" value="PROTEIN_KINASE_ST"/>
    <property type="match status" value="1"/>
</dbReference>
<dbReference type="Gene3D" id="1.10.510.10">
    <property type="entry name" value="Transferase(Phosphotransferase) domain 1"/>
    <property type="match status" value="1"/>
</dbReference>
<evidence type="ECO:0000256" key="4">
    <source>
        <dbReference type="ARBA" id="ARBA00022741"/>
    </source>
</evidence>
<evidence type="ECO:0000256" key="9">
    <source>
        <dbReference type="SAM" id="Phobius"/>
    </source>
</evidence>
<keyword evidence="9" id="KW-1133">Transmembrane helix</keyword>
<keyword evidence="6 7" id="KW-0067">ATP-binding</keyword>
<evidence type="ECO:0000256" key="1">
    <source>
        <dbReference type="ARBA" id="ARBA00012513"/>
    </source>
</evidence>
<dbReference type="Pfam" id="PF00069">
    <property type="entry name" value="Pkinase"/>
    <property type="match status" value="1"/>
</dbReference>
<dbReference type="OrthoDB" id="9762169at2"/>
<dbReference type="EC" id="2.7.11.1" evidence="1"/>
<evidence type="ECO:0000313" key="11">
    <source>
        <dbReference type="EMBL" id="TQL63380.1"/>
    </source>
</evidence>
<keyword evidence="5 11" id="KW-0418">Kinase</keyword>
<dbReference type="GO" id="GO:0004674">
    <property type="term" value="F:protein serine/threonine kinase activity"/>
    <property type="evidence" value="ECO:0007669"/>
    <property type="project" value="UniProtKB-KW"/>
</dbReference>
<feature type="transmembrane region" description="Helical" evidence="9">
    <location>
        <begin position="402"/>
        <end position="423"/>
    </location>
</feature>
<dbReference type="InterPro" id="IPR011009">
    <property type="entry name" value="Kinase-like_dom_sf"/>
</dbReference>
<keyword evidence="9" id="KW-0472">Membrane</keyword>
<dbReference type="EMBL" id="VFOR01000001">
    <property type="protein sequence ID" value="TQL63380.1"/>
    <property type="molecule type" value="Genomic_DNA"/>
</dbReference>
<keyword evidence="3" id="KW-0808">Transferase</keyword>
<dbReference type="SUPFAM" id="SSF56112">
    <property type="entry name" value="Protein kinase-like (PK-like)"/>
    <property type="match status" value="1"/>
</dbReference>
<feature type="compositionally biased region" description="Low complexity" evidence="8">
    <location>
        <begin position="318"/>
        <end position="347"/>
    </location>
</feature>
<dbReference type="AlphaFoldDB" id="A0A542ZSZ4"/>
<dbReference type="RefSeq" id="WP_142093107.1">
    <property type="nucleotide sequence ID" value="NZ_BAAAMD010000002.1"/>
</dbReference>
<reference evidence="11 12" key="1">
    <citation type="submission" date="2019-06" db="EMBL/GenBank/DDBJ databases">
        <title>Sequencing the genomes of 1000 actinobacteria strains.</title>
        <authorList>
            <person name="Klenk H.-P."/>
        </authorList>
    </citation>
    <scope>NUCLEOTIDE SEQUENCE [LARGE SCALE GENOMIC DNA]</scope>
    <source>
        <strain evidence="11 12">DSM 8251</strain>
    </source>
</reference>
<dbReference type="InterPro" id="IPR008271">
    <property type="entry name" value="Ser/Thr_kinase_AS"/>
</dbReference>
<comment type="caution">
    <text evidence="11">The sequence shown here is derived from an EMBL/GenBank/DDBJ whole genome shotgun (WGS) entry which is preliminary data.</text>
</comment>
<evidence type="ECO:0000256" key="2">
    <source>
        <dbReference type="ARBA" id="ARBA00022527"/>
    </source>
</evidence>
<name>A0A542ZSZ4_9ACTN</name>
<sequence>MTDDACEELGIPDISEARQIGSGAFGRVYRARQNSLDRIVAVKVLANVELDEETTRRFDREGKAIGRLSGHPNIVDVYSQGATEDNKPYLMMEFCPGGSYGDQIRREGSLTWREATEVVITTAGALETAHRAGILHRDIKPDNILIDDYGIPRLADFGIARMSKSADLTATGTLTGSPAHMPPELIAGESATTASDVYSLASTLFTLIAGRPAFVRDTDESIVPLLQRISFEPAPRLEEWGVPRPVADVVARALSKEPAERPGTCEAFGNELNHARAASGIEQVPMKIHGDRPLDPEATRDVAMAPWNSSGDLAPAQHSGPVSSGPSASSVHSAPAPWSTPPTFAAPTPVPQLRSQPGHMSMPQGQFGPMQPAHPALGTSSVTGQSSFVGGPVSHGRSRRPLMISLAAAAFVVVLIVALAATLGGKEKPTVDHGATGLLVDGGSVSGDWVPKNTTKMDIVETPCGTVSSPYSRIEEQGYVENGRSIPRWSSLGATATSESAAQQGFTEWSEAFADCAGTDMPDEVTEAPLPDLPCDCSDSAAFTYREGGVETHVGLVRKGDALAGVQLQSSVGAATQHSDAVFQDLMSEAARRAEAVG</sequence>
<dbReference type="InterPro" id="IPR017441">
    <property type="entry name" value="Protein_kinase_ATP_BS"/>
</dbReference>
<organism evidence="11 12">
    <name type="scientific">Propioniferax innocua</name>
    <dbReference type="NCBI Taxonomy" id="1753"/>
    <lineage>
        <taxon>Bacteria</taxon>
        <taxon>Bacillati</taxon>
        <taxon>Actinomycetota</taxon>
        <taxon>Actinomycetes</taxon>
        <taxon>Propionibacteriales</taxon>
        <taxon>Propionibacteriaceae</taxon>
        <taxon>Propioniferax</taxon>
    </lineage>
</organism>
<evidence type="ECO:0000256" key="5">
    <source>
        <dbReference type="ARBA" id="ARBA00022777"/>
    </source>
</evidence>
<evidence type="ECO:0000256" key="3">
    <source>
        <dbReference type="ARBA" id="ARBA00022679"/>
    </source>
</evidence>
<dbReference type="GO" id="GO:0005524">
    <property type="term" value="F:ATP binding"/>
    <property type="evidence" value="ECO:0007669"/>
    <property type="project" value="UniProtKB-UniRule"/>
</dbReference>
<protein>
    <recommendedName>
        <fullName evidence="1">non-specific serine/threonine protein kinase</fullName>
        <ecNumber evidence="1">2.7.11.1</ecNumber>
    </recommendedName>
</protein>
<evidence type="ECO:0000259" key="10">
    <source>
        <dbReference type="PROSITE" id="PS50011"/>
    </source>
</evidence>
<evidence type="ECO:0000256" key="7">
    <source>
        <dbReference type="PROSITE-ProRule" id="PRU10141"/>
    </source>
</evidence>
<accession>A0A542ZSZ4</accession>
<evidence type="ECO:0000256" key="8">
    <source>
        <dbReference type="SAM" id="MobiDB-lite"/>
    </source>
</evidence>
<dbReference type="SMART" id="SM00220">
    <property type="entry name" value="S_TKc"/>
    <property type="match status" value="1"/>
</dbReference>
<feature type="region of interest" description="Disordered" evidence="8">
    <location>
        <begin position="306"/>
        <end position="394"/>
    </location>
</feature>
<keyword evidence="2 11" id="KW-0723">Serine/threonine-protein kinase</keyword>
<feature type="compositionally biased region" description="Polar residues" evidence="8">
    <location>
        <begin position="378"/>
        <end position="388"/>
    </location>
</feature>
<feature type="domain" description="Protein kinase" evidence="10">
    <location>
        <begin position="14"/>
        <end position="277"/>
    </location>
</feature>
<dbReference type="Proteomes" id="UP000316196">
    <property type="component" value="Unassembled WGS sequence"/>
</dbReference>
<proteinExistence type="predicted"/>
<dbReference type="PROSITE" id="PS50011">
    <property type="entry name" value="PROTEIN_KINASE_DOM"/>
    <property type="match status" value="1"/>
</dbReference>
<keyword evidence="4 7" id="KW-0547">Nucleotide-binding</keyword>
<feature type="binding site" evidence="7">
    <location>
        <position position="43"/>
    </location>
    <ligand>
        <name>ATP</name>
        <dbReference type="ChEBI" id="CHEBI:30616"/>
    </ligand>
</feature>
<dbReference type="InterPro" id="IPR000719">
    <property type="entry name" value="Prot_kinase_dom"/>
</dbReference>
<gene>
    <name evidence="11" type="ORF">FB460_1189</name>
</gene>
<keyword evidence="12" id="KW-1185">Reference proteome</keyword>
<keyword evidence="9" id="KW-0812">Transmembrane</keyword>
<dbReference type="CDD" id="cd14014">
    <property type="entry name" value="STKc_PknB_like"/>
    <property type="match status" value="1"/>
</dbReference>
<evidence type="ECO:0000256" key="6">
    <source>
        <dbReference type="ARBA" id="ARBA00022840"/>
    </source>
</evidence>